<protein>
    <recommendedName>
        <fullName evidence="2">CBS domain-containing protein</fullName>
    </recommendedName>
</protein>
<dbReference type="InterPro" id="IPR046342">
    <property type="entry name" value="CBS_dom_sf"/>
</dbReference>
<dbReference type="SUPFAM" id="SSF53448">
    <property type="entry name" value="Nucleotide-diphospho-sugar transferases"/>
    <property type="match status" value="1"/>
</dbReference>
<evidence type="ECO:0000313" key="3">
    <source>
        <dbReference type="EMBL" id="APJ04559.1"/>
    </source>
</evidence>
<dbReference type="Proteomes" id="UP000184731">
    <property type="component" value="Chromosome"/>
</dbReference>
<gene>
    <name evidence="3" type="ORF">AXG55_11840</name>
</gene>
<dbReference type="RefSeq" id="WP_148698307.1">
    <property type="nucleotide sequence ID" value="NZ_CP017834.1"/>
</dbReference>
<dbReference type="InterPro" id="IPR005835">
    <property type="entry name" value="NTP_transferase_dom"/>
</dbReference>
<keyword evidence="4" id="KW-1185">Reference proteome</keyword>
<dbReference type="PANTHER" id="PTHR22572">
    <property type="entry name" value="SUGAR-1-PHOSPHATE GUANYL TRANSFERASE"/>
    <property type="match status" value="1"/>
</dbReference>
<proteinExistence type="predicted"/>
<dbReference type="Gene3D" id="3.90.550.10">
    <property type="entry name" value="Spore Coat Polysaccharide Biosynthesis Protein SpsA, Chain A"/>
    <property type="match status" value="1"/>
</dbReference>
<evidence type="ECO:0000256" key="1">
    <source>
        <dbReference type="PROSITE-ProRule" id="PRU00703"/>
    </source>
</evidence>
<dbReference type="Pfam" id="PF00483">
    <property type="entry name" value="NTP_transferase"/>
    <property type="match status" value="1"/>
</dbReference>
<dbReference type="SUPFAM" id="SSF54631">
    <property type="entry name" value="CBS-domain pair"/>
    <property type="match status" value="1"/>
</dbReference>
<dbReference type="InterPro" id="IPR029044">
    <property type="entry name" value="Nucleotide-diphossugar_trans"/>
</dbReference>
<sequence length="368" mass="41427">MINKFSPTYNQAILSEHSTLKECLSIISKSGLLIACISSYQNEKFLGILSDSDIRRALLSGASLEDSSKNWINKNPVTAHESSSTEELFELSHRVGKREIPLLDDQGFVADIFILGLNDIRTSEVKQKNVEIKNQVSNYMFILAGGLGSRLRSIVNDRPKPLAIVGGKPIIETLLNQATSQGFKNFYVSTNYLADQIEEFLASERFSGLNIEFVREKQPLGTAGSIGFIKSKIHESLIVCNADILTNVQYAKIVEEHENHDADITCAVRPFQYTIPYGVVNVLDKKISNISEKPKFDFLVNAGIYVLSPKVIELIENEQFLNMTDFITKCNAKGKKIIPYLLHEYWIDVGLPEEYLKANNEYHLHFES</sequence>
<dbReference type="OrthoDB" id="9803871at2"/>
<dbReference type="EMBL" id="CP017834">
    <property type="protein sequence ID" value="APJ04559.1"/>
    <property type="molecule type" value="Genomic_DNA"/>
</dbReference>
<dbReference type="AlphaFoldDB" id="A0A1L4D2Y4"/>
<dbReference type="STRING" id="1915309.AXG55_11840"/>
<organism evidence="3 4">
    <name type="scientific">Silvanigrella aquatica</name>
    <dbReference type="NCBI Taxonomy" id="1915309"/>
    <lineage>
        <taxon>Bacteria</taxon>
        <taxon>Pseudomonadati</taxon>
        <taxon>Bdellovibrionota</taxon>
        <taxon>Oligoflexia</taxon>
        <taxon>Silvanigrellales</taxon>
        <taxon>Silvanigrellaceae</taxon>
        <taxon>Silvanigrella</taxon>
    </lineage>
</organism>
<feature type="domain" description="CBS" evidence="2">
    <location>
        <begin position="5"/>
        <end position="64"/>
    </location>
</feature>
<dbReference type="InterPro" id="IPR000644">
    <property type="entry name" value="CBS_dom"/>
</dbReference>
<evidence type="ECO:0000259" key="2">
    <source>
        <dbReference type="PROSITE" id="PS51371"/>
    </source>
</evidence>
<keyword evidence="1" id="KW-0129">CBS domain</keyword>
<dbReference type="PROSITE" id="PS51371">
    <property type="entry name" value="CBS"/>
    <property type="match status" value="1"/>
</dbReference>
<reference evidence="3 4" key="1">
    <citation type="submission" date="2016-10" db="EMBL/GenBank/DDBJ databases">
        <title>Silvanigrella aquatica sp. nov., isolated from a freshwater lake located in the Black Forest, Germany, description of Silvanigrellaceae fam. nov., Silvanigrellales ord. nov., reclassification of the order Bdellovibrionales in the class Oligoflexia, reclassification of the families Bacteriovoracaceae and Halobacteriovoraceae in the new order Bacteriovoracales ord. nov., and reclassification of the family Pseudobacteriovoracaceae in the order Oligoflexiales.</title>
        <authorList>
            <person name="Hahn M.W."/>
            <person name="Schmidt J."/>
            <person name="Koll U."/>
            <person name="Rohde M."/>
            <person name="Verbag S."/>
            <person name="Pitt A."/>
            <person name="Nakai R."/>
            <person name="Naganuma T."/>
            <person name="Lang E."/>
        </authorList>
    </citation>
    <scope>NUCLEOTIDE SEQUENCE [LARGE SCALE GENOMIC DNA]</scope>
    <source>
        <strain evidence="3 4">MWH-Nonnen-W8red</strain>
    </source>
</reference>
<name>A0A1L4D2Y4_9BACT</name>
<evidence type="ECO:0000313" key="4">
    <source>
        <dbReference type="Proteomes" id="UP000184731"/>
    </source>
</evidence>
<dbReference type="KEGG" id="saqi:AXG55_11840"/>
<accession>A0A1L4D2Y4</accession>
<dbReference type="Pfam" id="PF00571">
    <property type="entry name" value="CBS"/>
    <property type="match status" value="1"/>
</dbReference>
<dbReference type="InterPro" id="IPR050486">
    <property type="entry name" value="Mannose-1P_guanyltransferase"/>
</dbReference>
<dbReference type="CDD" id="cd06426">
    <property type="entry name" value="NTP_transferase_like_2"/>
    <property type="match status" value="1"/>
</dbReference>
<dbReference type="Gene3D" id="3.10.580.10">
    <property type="entry name" value="CBS-domain"/>
    <property type="match status" value="1"/>
</dbReference>